<comment type="caution">
    <text evidence="2">The sequence shown here is derived from an EMBL/GenBank/DDBJ whole genome shotgun (WGS) entry which is preliminary data.</text>
</comment>
<evidence type="ECO:0008006" key="4">
    <source>
        <dbReference type="Google" id="ProtNLM"/>
    </source>
</evidence>
<keyword evidence="1" id="KW-1133">Transmembrane helix</keyword>
<keyword evidence="1" id="KW-0472">Membrane</keyword>
<evidence type="ECO:0000313" key="3">
    <source>
        <dbReference type="Proteomes" id="UP001625389"/>
    </source>
</evidence>
<accession>A0ABW8U9I1</accession>
<dbReference type="EMBL" id="JBGQPK010000005">
    <property type="protein sequence ID" value="MFL2028462.1"/>
    <property type="molecule type" value="Genomic_DNA"/>
</dbReference>
<feature type="transmembrane region" description="Helical" evidence="1">
    <location>
        <begin position="132"/>
        <end position="153"/>
    </location>
</feature>
<evidence type="ECO:0000256" key="1">
    <source>
        <dbReference type="SAM" id="Phobius"/>
    </source>
</evidence>
<dbReference type="RefSeq" id="WP_407136895.1">
    <property type="nucleotide sequence ID" value="NZ_JBGQPK010000005.1"/>
</dbReference>
<keyword evidence="1" id="KW-0812">Transmembrane</keyword>
<reference evidence="2 3" key="1">
    <citation type="submission" date="2024-08" db="EMBL/GenBank/DDBJ databases">
        <authorList>
            <person name="Arias E."/>
        </authorList>
    </citation>
    <scope>NUCLEOTIDE SEQUENCE [LARGE SCALE GENOMIC DNA]</scope>
    <source>
        <strain evidence="2 3">FAM 25317</strain>
    </source>
</reference>
<organism evidence="2 3">
    <name type="scientific">Loigolactobacillus zhaoyuanensis</name>
    <dbReference type="NCBI Taxonomy" id="2486017"/>
    <lineage>
        <taxon>Bacteria</taxon>
        <taxon>Bacillati</taxon>
        <taxon>Bacillota</taxon>
        <taxon>Bacilli</taxon>
        <taxon>Lactobacillales</taxon>
        <taxon>Lactobacillaceae</taxon>
        <taxon>Loigolactobacillus</taxon>
    </lineage>
</organism>
<feature type="transmembrane region" description="Helical" evidence="1">
    <location>
        <begin position="165"/>
        <end position="181"/>
    </location>
</feature>
<evidence type="ECO:0000313" key="2">
    <source>
        <dbReference type="EMBL" id="MFL2028462.1"/>
    </source>
</evidence>
<protein>
    <recommendedName>
        <fullName evidence="4">DUF624 domain-containing protein</fullName>
    </recommendedName>
</protein>
<dbReference type="Proteomes" id="UP001625389">
    <property type="component" value="Unassembled WGS sequence"/>
</dbReference>
<feature type="transmembrane region" description="Helical" evidence="1">
    <location>
        <begin position="49"/>
        <end position="82"/>
    </location>
</feature>
<keyword evidence="3" id="KW-1185">Reference proteome</keyword>
<name>A0ABW8U9I1_9LACO</name>
<gene>
    <name evidence="2" type="ORF">ACEN34_02400</name>
</gene>
<sequence>MLNLQTKFGKKAMQVGNWVLSLVTINFIWFLLSVPALFMLLLLHSLPLGSVYLATLLIVVVMLLLLVLPATAAVFQAAYAWARDQGSSYGRQTFAGYLVGLKNWRQNSLLAALIGVWLLAEKVVQQQVFWQTLLLVLGFFLMAAVLLVAASGISQVSGLQLALQQPFKLIAVTILTLSLFLLNTALPLLFCIVLLSMSGSAWLMIKIMKL</sequence>
<feature type="transmembrane region" description="Helical" evidence="1">
    <location>
        <begin position="20"/>
        <end position="43"/>
    </location>
</feature>
<proteinExistence type="predicted"/>